<dbReference type="InterPro" id="IPR029000">
    <property type="entry name" value="Cyclophilin-like_dom_sf"/>
</dbReference>
<dbReference type="PROSITE" id="PS50072">
    <property type="entry name" value="CSA_PPIASE_2"/>
    <property type="match status" value="1"/>
</dbReference>
<protein>
    <recommendedName>
        <fullName evidence="4">Peptidyl-prolyl cis-trans isomerase</fullName>
        <shortName evidence="4">PPIase</shortName>
        <ecNumber evidence="4">5.2.1.8</ecNumber>
    </recommendedName>
</protein>
<feature type="domain" description="PPIase cyclophilin-type" evidence="5">
    <location>
        <begin position="18"/>
        <end position="179"/>
    </location>
</feature>
<evidence type="ECO:0000256" key="2">
    <source>
        <dbReference type="ARBA" id="ARBA00023110"/>
    </source>
</evidence>
<feature type="chain" id="PRO_5044963132" description="Peptidyl-prolyl cis-trans isomerase" evidence="4">
    <location>
        <begin position="20"/>
        <end position="182"/>
    </location>
</feature>
<dbReference type="PANTHER" id="PTHR43246">
    <property type="entry name" value="PEPTIDYL-PROLYL CIS-TRANS ISOMERASE CYP38, CHLOROPLASTIC"/>
    <property type="match status" value="1"/>
</dbReference>
<dbReference type="PROSITE" id="PS00170">
    <property type="entry name" value="CSA_PPIASE_1"/>
    <property type="match status" value="1"/>
</dbReference>
<organism evidence="6 7">
    <name type="scientific">Balneatrix alpica</name>
    <dbReference type="NCBI Taxonomy" id="75684"/>
    <lineage>
        <taxon>Bacteria</taxon>
        <taxon>Pseudomonadati</taxon>
        <taxon>Pseudomonadota</taxon>
        <taxon>Gammaproteobacteria</taxon>
        <taxon>Oceanospirillales</taxon>
        <taxon>Balneatrichaceae</taxon>
        <taxon>Balneatrix</taxon>
    </lineage>
</organism>
<keyword evidence="7" id="KW-1185">Reference proteome</keyword>
<dbReference type="RefSeq" id="WP_035461116.1">
    <property type="nucleotide sequence ID" value="NZ_JAUESS010000008.1"/>
</dbReference>
<dbReference type="InterPro" id="IPR002130">
    <property type="entry name" value="Cyclophilin-type_PPIase_dom"/>
</dbReference>
<comment type="caution">
    <text evidence="6">The sequence shown here is derived from an EMBL/GenBank/DDBJ whole genome shotgun (WGS) entry which is preliminary data.</text>
</comment>
<dbReference type="PRINTS" id="PR00153">
    <property type="entry name" value="CSAPPISMRASE"/>
</dbReference>
<comment type="function">
    <text evidence="4">PPIases accelerate the folding of proteins. It catalyzes the cis-trans isomerization of proline imidic peptide bonds in oligopeptides.</text>
</comment>
<accession>A0ABV5ZE01</accession>
<feature type="signal peptide" evidence="4">
    <location>
        <begin position="1"/>
        <end position="19"/>
    </location>
</feature>
<evidence type="ECO:0000313" key="6">
    <source>
        <dbReference type="EMBL" id="MFB9887513.1"/>
    </source>
</evidence>
<proteinExistence type="inferred from homology"/>
<dbReference type="Gene3D" id="2.40.100.10">
    <property type="entry name" value="Cyclophilin-like"/>
    <property type="match status" value="1"/>
</dbReference>
<dbReference type="Proteomes" id="UP001589628">
    <property type="component" value="Unassembled WGS sequence"/>
</dbReference>
<dbReference type="InterPro" id="IPR020892">
    <property type="entry name" value="Cyclophilin-type_PPIase_CS"/>
</dbReference>
<dbReference type="EMBL" id="JBHLZN010000005">
    <property type="protein sequence ID" value="MFB9887513.1"/>
    <property type="molecule type" value="Genomic_DNA"/>
</dbReference>
<evidence type="ECO:0000256" key="3">
    <source>
        <dbReference type="ARBA" id="ARBA00023235"/>
    </source>
</evidence>
<reference evidence="6 7" key="1">
    <citation type="submission" date="2024-09" db="EMBL/GenBank/DDBJ databases">
        <authorList>
            <person name="Sun Q."/>
            <person name="Mori K."/>
        </authorList>
    </citation>
    <scope>NUCLEOTIDE SEQUENCE [LARGE SCALE GENOMIC DNA]</scope>
    <source>
        <strain evidence="6 7">ATCC 51285</strain>
    </source>
</reference>
<evidence type="ECO:0000313" key="7">
    <source>
        <dbReference type="Proteomes" id="UP001589628"/>
    </source>
</evidence>
<keyword evidence="4" id="KW-0732">Signal</keyword>
<comment type="similarity">
    <text evidence="1 4">Belongs to the cyclophilin-type PPIase family.</text>
</comment>
<evidence type="ECO:0000256" key="1">
    <source>
        <dbReference type="ARBA" id="ARBA00007365"/>
    </source>
</evidence>
<dbReference type="GO" id="GO:0003755">
    <property type="term" value="F:peptidyl-prolyl cis-trans isomerase activity"/>
    <property type="evidence" value="ECO:0007669"/>
    <property type="project" value="UniProtKB-EC"/>
</dbReference>
<keyword evidence="3 4" id="KW-0413">Isomerase</keyword>
<name>A0ABV5ZE01_9GAMM</name>
<dbReference type="CDD" id="cd01920">
    <property type="entry name" value="cyclophilin_EcCYP_like"/>
    <property type="match status" value="1"/>
</dbReference>
<dbReference type="EC" id="5.2.1.8" evidence="4"/>
<evidence type="ECO:0000259" key="5">
    <source>
        <dbReference type="PROSITE" id="PS50072"/>
    </source>
</evidence>
<evidence type="ECO:0000256" key="4">
    <source>
        <dbReference type="RuleBase" id="RU363019"/>
    </source>
</evidence>
<sequence length="182" mass="20170">MRLLATVILACLLPLQAWAAKVAIHTNLGTLVAELDEQKAPISVANFLRYVDEGFYTGTLFHRVIPGFMIQGGGFTEEMEQKPTHEPISNEANNGLLNLRGTLSMARRQDKDSATSQFFINLNDNPFLDHGVRDYGYAVFGRVVEGMDVLDAIGQVQTSRKGYFQDVPVEPVIITAVERLTN</sequence>
<keyword evidence="2 4" id="KW-0697">Rotamase</keyword>
<dbReference type="Pfam" id="PF00160">
    <property type="entry name" value="Pro_isomerase"/>
    <property type="match status" value="1"/>
</dbReference>
<comment type="catalytic activity">
    <reaction evidence="4">
        <text>[protein]-peptidylproline (omega=180) = [protein]-peptidylproline (omega=0)</text>
        <dbReference type="Rhea" id="RHEA:16237"/>
        <dbReference type="Rhea" id="RHEA-COMP:10747"/>
        <dbReference type="Rhea" id="RHEA-COMP:10748"/>
        <dbReference type="ChEBI" id="CHEBI:83833"/>
        <dbReference type="ChEBI" id="CHEBI:83834"/>
        <dbReference type="EC" id="5.2.1.8"/>
    </reaction>
</comment>
<dbReference type="SUPFAM" id="SSF50891">
    <property type="entry name" value="Cyclophilin-like"/>
    <property type="match status" value="1"/>
</dbReference>
<gene>
    <name evidence="6" type="ORF">ACFFLH_13920</name>
</gene>
<dbReference type="InterPro" id="IPR044665">
    <property type="entry name" value="E_coli_cyclophilin_A-like"/>
</dbReference>